<reference evidence="10 11" key="1">
    <citation type="journal article" date="2019" name="Int. J. Syst. Evol. Microbiol.">
        <title>The Global Catalogue of Microorganisms (GCM) 10K type strain sequencing project: providing services to taxonomists for standard genome sequencing and annotation.</title>
        <authorList>
            <consortium name="The Broad Institute Genomics Platform"/>
            <consortium name="The Broad Institute Genome Sequencing Center for Infectious Disease"/>
            <person name="Wu L."/>
            <person name="Ma J."/>
        </authorList>
    </citation>
    <scope>NUCLEOTIDE SEQUENCE [LARGE SCALE GENOMIC DNA]</scope>
    <source>
        <strain evidence="10 11">JCM 15749</strain>
    </source>
</reference>
<evidence type="ECO:0000313" key="10">
    <source>
        <dbReference type="EMBL" id="GAA2073981.1"/>
    </source>
</evidence>
<feature type="transmembrane region" description="Helical" evidence="8">
    <location>
        <begin position="111"/>
        <end position="129"/>
    </location>
</feature>
<keyword evidence="3" id="KW-1003">Cell membrane</keyword>
<evidence type="ECO:0000256" key="4">
    <source>
        <dbReference type="ARBA" id="ARBA00022692"/>
    </source>
</evidence>
<dbReference type="PRINTS" id="PR01437">
    <property type="entry name" value="NUOXDRDTASE4"/>
</dbReference>
<comment type="subcellular location">
    <subcellularLocation>
        <location evidence="1">Cell membrane</location>
        <topology evidence="1">Multi-pass membrane protein</topology>
    </subcellularLocation>
    <subcellularLocation>
        <location evidence="7">Membrane</location>
        <topology evidence="7">Multi-pass membrane protein</topology>
    </subcellularLocation>
</comment>
<dbReference type="InterPro" id="IPR001750">
    <property type="entry name" value="ND/Mrp_TM"/>
</dbReference>
<dbReference type="Pfam" id="PF00361">
    <property type="entry name" value="Proton_antipo_M"/>
    <property type="match status" value="1"/>
</dbReference>
<evidence type="ECO:0000256" key="5">
    <source>
        <dbReference type="ARBA" id="ARBA00022989"/>
    </source>
</evidence>
<evidence type="ECO:0000256" key="3">
    <source>
        <dbReference type="ARBA" id="ARBA00022475"/>
    </source>
</evidence>
<protein>
    <submittedName>
        <fullName evidence="10">Na+/H+ antiporter subunit D</fullName>
    </submittedName>
</protein>
<evidence type="ECO:0000256" key="7">
    <source>
        <dbReference type="RuleBase" id="RU000320"/>
    </source>
</evidence>
<feature type="transmembrane region" description="Helical" evidence="8">
    <location>
        <begin position="400"/>
        <end position="421"/>
    </location>
</feature>
<evidence type="ECO:0000256" key="8">
    <source>
        <dbReference type="SAM" id="Phobius"/>
    </source>
</evidence>
<feature type="domain" description="NADH:quinone oxidoreductase/Mrp antiporter transmembrane" evidence="9">
    <location>
        <begin position="130"/>
        <end position="416"/>
    </location>
</feature>
<feature type="transmembrane region" description="Helical" evidence="8">
    <location>
        <begin position="82"/>
        <end position="104"/>
    </location>
</feature>
<dbReference type="InterPro" id="IPR003918">
    <property type="entry name" value="NADH_UbQ_OxRdtase"/>
</dbReference>
<comment type="caution">
    <text evidence="10">The sequence shown here is derived from an EMBL/GenBank/DDBJ whole genome shotgun (WGS) entry which is preliminary data.</text>
</comment>
<name>A0ABN2VV84_9ACTN</name>
<feature type="transmembrane region" description="Helical" evidence="8">
    <location>
        <begin position="135"/>
        <end position="152"/>
    </location>
</feature>
<evidence type="ECO:0000256" key="2">
    <source>
        <dbReference type="ARBA" id="ARBA00005346"/>
    </source>
</evidence>
<feature type="transmembrane region" description="Helical" evidence="8">
    <location>
        <begin position="477"/>
        <end position="499"/>
    </location>
</feature>
<keyword evidence="5 8" id="KW-1133">Transmembrane helix</keyword>
<sequence length="522" mass="54282">MSTEVLQPLLPAFVWLPILAGGIALAVRRSVVAQRAVAFSAHTAMLVGAVVGLVAVSGGDLVVEQVSGWVPGVSIPFVLDTFAALMLTVAALMVLVCSVFAVLTHDDVDPFFHPLVLVLSAGVLGAFLTGDLFNLFVMIEVALIPSYVLLTRSGSAAAVAAGRIYFGVNLLVSGVLLSGIGLVYGAAGTVNLAELAGRASDSTAVALAAGVVLLALGAKAALVPVHSWLPRSYPFASVAVTALLSGLLTKIGVYGVFRVYGLLHDGRGLETVWLVVLLATMVVGVLGALGESTMRAVLSFHMTSQVGYIMVPLAFFGPLAMAAGIFYMVHHIIVKAALFLACGAVEHHARSGRLSHLGGYARREPWLGLVFIVSALSLVGIPPLSGFVAKALVIRESLSAGSYVAAAFAVVVSLLTLLSMLKIWNGVFWGPDPEFEREGPLDTAATAPDVTDPSSGRLRPEFVTARVQRPTRVPRRLILPAAFLAACTVTIGLGAEVLLELSMTAGEGLSDSTAYVEAVLTP</sequence>
<dbReference type="EMBL" id="BAAAPY010000002">
    <property type="protein sequence ID" value="GAA2073981.1"/>
    <property type="molecule type" value="Genomic_DNA"/>
</dbReference>
<dbReference type="RefSeq" id="WP_344325439.1">
    <property type="nucleotide sequence ID" value="NZ_BAAAPY010000002.1"/>
</dbReference>
<evidence type="ECO:0000256" key="1">
    <source>
        <dbReference type="ARBA" id="ARBA00004651"/>
    </source>
</evidence>
<evidence type="ECO:0000313" key="11">
    <source>
        <dbReference type="Proteomes" id="UP001501480"/>
    </source>
</evidence>
<feature type="transmembrane region" description="Helical" evidence="8">
    <location>
        <begin position="366"/>
        <end position="388"/>
    </location>
</feature>
<feature type="transmembrane region" description="Helical" evidence="8">
    <location>
        <begin position="204"/>
        <end position="223"/>
    </location>
</feature>
<feature type="transmembrane region" description="Helical" evidence="8">
    <location>
        <begin position="6"/>
        <end position="27"/>
    </location>
</feature>
<dbReference type="Proteomes" id="UP001501480">
    <property type="component" value="Unassembled WGS sequence"/>
</dbReference>
<evidence type="ECO:0000256" key="6">
    <source>
        <dbReference type="ARBA" id="ARBA00023136"/>
    </source>
</evidence>
<evidence type="ECO:0000259" key="9">
    <source>
        <dbReference type="Pfam" id="PF00361"/>
    </source>
</evidence>
<feature type="transmembrane region" description="Helical" evidence="8">
    <location>
        <begin position="296"/>
        <end position="319"/>
    </location>
</feature>
<dbReference type="PANTHER" id="PTHR42703">
    <property type="entry name" value="NADH DEHYDROGENASE"/>
    <property type="match status" value="1"/>
</dbReference>
<keyword evidence="11" id="KW-1185">Reference proteome</keyword>
<accession>A0ABN2VV84</accession>
<organism evidence="10 11">
    <name type="scientific">Aeromicrobium halocynthiae</name>
    <dbReference type="NCBI Taxonomy" id="560557"/>
    <lineage>
        <taxon>Bacteria</taxon>
        <taxon>Bacillati</taxon>
        <taxon>Actinomycetota</taxon>
        <taxon>Actinomycetes</taxon>
        <taxon>Propionibacteriales</taxon>
        <taxon>Nocardioidaceae</taxon>
        <taxon>Aeromicrobium</taxon>
    </lineage>
</organism>
<feature type="transmembrane region" description="Helical" evidence="8">
    <location>
        <begin position="39"/>
        <end position="62"/>
    </location>
</feature>
<feature type="transmembrane region" description="Helical" evidence="8">
    <location>
        <begin position="164"/>
        <end position="184"/>
    </location>
</feature>
<keyword evidence="4 7" id="KW-0812">Transmembrane</keyword>
<gene>
    <name evidence="10" type="ORF">GCM10009821_10590</name>
</gene>
<comment type="similarity">
    <text evidence="2">Belongs to the CPA3 antiporters (TC 2.A.63) subunit D family.</text>
</comment>
<feature type="transmembrane region" description="Helical" evidence="8">
    <location>
        <begin position="272"/>
        <end position="289"/>
    </location>
</feature>
<proteinExistence type="inferred from homology"/>
<dbReference type="InterPro" id="IPR050586">
    <property type="entry name" value="CPA3_Na-H_Antiporter_D"/>
</dbReference>
<feature type="transmembrane region" description="Helical" evidence="8">
    <location>
        <begin position="325"/>
        <end position="345"/>
    </location>
</feature>
<keyword evidence="6 8" id="KW-0472">Membrane</keyword>
<dbReference type="PANTHER" id="PTHR42703:SF1">
    <property type="entry name" value="NA(+)_H(+) ANTIPORTER SUBUNIT D1"/>
    <property type="match status" value="1"/>
</dbReference>
<feature type="transmembrane region" description="Helical" evidence="8">
    <location>
        <begin position="235"/>
        <end position="260"/>
    </location>
</feature>